<evidence type="ECO:0000256" key="1">
    <source>
        <dbReference type="SAM" id="MobiDB-lite"/>
    </source>
</evidence>
<dbReference type="Pfam" id="PF04102">
    <property type="entry name" value="SlyX"/>
    <property type="match status" value="1"/>
</dbReference>
<evidence type="ECO:0000313" key="2">
    <source>
        <dbReference type="EMBL" id="OZI45615.1"/>
    </source>
</evidence>
<dbReference type="InterPro" id="IPR007236">
    <property type="entry name" value="SlyX"/>
</dbReference>
<evidence type="ECO:0008006" key="4">
    <source>
        <dbReference type="Google" id="ProtNLM"/>
    </source>
</evidence>
<gene>
    <name evidence="2" type="ORF">CAL25_20445</name>
</gene>
<comment type="caution">
    <text evidence="2">The sequence shown here is derived from an EMBL/GenBank/DDBJ whole genome shotgun (WGS) entry which is preliminary data.</text>
</comment>
<sequence length="79" mass="8962">MTSTDTSSPDALQQTQERLTELEIKFSFAEDLLDSLNTIIARQQQQIEALAREVHDLREQGRNAPSAPRSLLDEVPPHY</sequence>
<feature type="region of interest" description="Disordered" evidence="1">
    <location>
        <begin position="58"/>
        <end position="79"/>
    </location>
</feature>
<dbReference type="OrthoDB" id="5297107at2"/>
<organism evidence="2 3">
    <name type="scientific">Bordetella genomosp. 5</name>
    <dbReference type="NCBI Taxonomy" id="1395608"/>
    <lineage>
        <taxon>Bacteria</taxon>
        <taxon>Pseudomonadati</taxon>
        <taxon>Pseudomonadota</taxon>
        <taxon>Betaproteobacteria</taxon>
        <taxon>Burkholderiales</taxon>
        <taxon>Alcaligenaceae</taxon>
        <taxon>Bordetella</taxon>
    </lineage>
</organism>
<dbReference type="RefSeq" id="WP_094803350.1">
    <property type="nucleotide sequence ID" value="NZ_NEVN01000002.1"/>
</dbReference>
<dbReference type="EMBL" id="NEVP01000012">
    <property type="protein sequence ID" value="OZI45615.1"/>
    <property type="molecule type" value="Genomic_DNA"/>
</dbReference>
<reference evidence="2 3" key="1">
    <citation type="submission" date="2017-05" db="EMBL/GenBank/DDBJ databases">
        <title>Complete and WGS of Bordetella genogroups.</title>
        <authorList>
            <person name="Spilker T."/>
            <person name="LiPuma J."/>
        </authorList>
    </citation>
    <scope>NUCLEOTIDE SEQUENCE [LARGE SCALE GENOMIC DNA]</scope>
    <source>
        <strain evidence="2 3">AU10456</strain>
    </source>
</reference>
<protein>
    <recommendedName>
        <fullName evidence="4">SlyX protein</fullName>
    </recommendedName>
</protein>
<dbReference type="PANTHER" id="PTHR36508">
    <property type="entry name" value="PROTEIN SLYX"/>
    <property type="match status" value="1"/>
</dbReference>
<accession>A0A261T860</accession>
<evidence type="ECO:0000313" key="3">
    <source>
        <dbReference type="Proteomes" id="UP000216913"/>
    </source>
</evidence>
<dbReference type="PANTHER" id="PTHR36508:SF1">
    <property type="entry name" value="PROTEIN SLYX"/>
    <property type="match status" value="1"/>
</dbReference>
<dbReference type="AlphaFoldDB" id="A0A261T860"/>
<proteinExistence type="predicted"/>
<keyword evidence="3" id="KW-1185">Reference proteome</keyword>
<dbReference type="Proteomes" id="UP000216913">
    <property type="component" value="Unassembled WGS sequence"/>
</dbReference>
<dbReference type="Gene3D" id="1.20.5.300">
    <property type="match status" value="1"/>
</dbReference>
<name>A0A261T860_9BORD</name>